<dbReference type="Pfam" id="PF10318">
    <property type="entry name" value="7TM_GPCR_Srh"/>
    <property type="match status" value="1"/>
</dbReference>
<feature type="transmembrane region" description="Helical" evidence="1">
    <location>
        <begin position="20"/>
        <end position="40"/>
    </location>
</feature>
<evidence type="ECO:0000256" key="1">
    <source>
        <dbReference type="SAM" id="Phobius"/>
    </source>
</evidence>
<organism evidence="2 3">
    <name type="scientific">Panagrolaimus davidi</name>
    <dbReference type="NCBI Taxonomy" id="227884"/>
    <lineage>
        <taxon>Eukaryota</taxon>
        <taxon>Metazoa</taxon>
        <taxon>Ecdysozoa</taxon>
        <taxon>Nematoda</taxon>
        <taxon>Chromadorea</taxon>
        <taxon>Rhabditida</taxon>
        <taxon>Tylenchina</taxon>
        <taxon>Panagrolaimomorpha</taxon>
        <taxon>Panagrolaimoidea</taxon>
        <taxon>Panagrolaimidae</taxon>
        <taxon>Panagrolaimus</taxon>
    </lineage>
</organism>
<sequence>MASNEDLLSLLSLEPWFFTYSTLCFSLKLILFLPVMYVITTQSPPSMESYKFYLFINVISTSTWGVLLFITQPMIVAPSLIVCSSGFLRTISSLYFRSSIAALAFVYMSHIASTFTCLLFQYVHLRMSTMRKYFYQYSKAFIGYIFVTTILSMPLIYAVFESHYSANPSISWLLEDNPNLNPSIVVYLLESHPSCFKLDLYENIIFLAISMSVIGFFLLFIFVYIHSNILKFFFLKHAFVSKRTEMMQWNLYKFILIQSFCIIVFYLFPVLYIIISIAFKAKNLSIGFSFALSIISSYELSNFILILTYVGPYRQFLIKTFRRFFFKKQSSVISVSSTVAMVSSATAQ</sequence>
<feature type="transmembrane region" description="Helical" evidence="1">
    <location>
        <begin position="141"/>
        <end position="160"/>
    </location>
</feature>
<keyword evidence="1" id="KW-0812">Transmembrane</keyword>
<dbReference type="AlphaFoldDB" id="A0A914QAZ9"/>
<feature type="transmembrane region" description="Helical" evidence="1">
    <location>
        <begin position="285"/>
        <end position="310"/>
    </location>
</feature>
<dbReference type="PANTHER" id="PTHR45830">
    <property type="entry name" value="SERPENTINE RECEPTOR, CLASS I"/>
    <property type="match status" value="1"/>
</dbReference>
<evidence type="ECO:0000313" key="2">
    <source>
        <dbReference type="Proteomes" id="UP000887578"/>
    </source>
</evidence>
<keyword evidence="1" id="KW-1133">Transmembrane helix</keyword>
<proteinExistence type="predicted"/>
<protein>
    <submittedName>
        <fullName evidence="3">Serpentine Receptor, class H</fullName>
    </submittedName>
</protein>
<keyword evidence="2" id="KW-1185">Reference proteome</keyword>
<dbReference type="WBParaSite" id="PDA_v2.g28736.t1">
    <property type="protein sequence ID" value="PDA_v2.g28736.t1"/>
    <property type="gene ID" value="PDA_v2.g28736"/>
</dbReference>
<dbReference type="PANTHER" id="PTHR45830:SF15">
    <property type="entry name" value="SERPENTINE RECEPTOR, CLASS I"/>
    <property type="match status" value="1"/>
</dbReference>
<feature type="transmembrane region" description="Helical" evidence="1">
    <location>
        <begin position="52"/>
        <end position="75"/>
    </location>
</feature>
<feature type="transmembrane region" description="Helical" evidence="1">
    <location>
        <begin position="204"/>
        <end position="230"/>
    </location>
</feature>
<name>A0A914QAZ9_9BILA</name>
<accession>A0A914QAZ9</accession>
<evidence type="ECO:0000313" key="3">
    <source>
        <dbReference type="WBParaSite" id="PDA_v2.g28736.t1"/>
    </source>
</evidence>
<dbReference type="InterPro" id="IPR019422">
    <property type="entry name" value="7TM_GPCR_serpentine_rcpt_Srh"/>
</dbReference>
<feature type="transmembrane region" description="Helical" evidence="1">
    <location>
        <begin position="251"/>
        <end position="279"/>
    </location>
</feature>
<keyword evidence="1" id="KW-0472">Membrane</keyword>
<feature type="transmembrane region" description="Helical" evidence="1">
    <location>
        <begin position="95"/>
        <end position="120"/>
    </location>
</feature>
<dbReference type="Proteomes" id="UP000887578">
    <property type="component" value="Unplaced"/>
</dbReference>
<reference evidence="3" key="1">
    <citation type="submission" date="2022-11" db="UniProtKB">
        <authorList>
            <consortium name="WormBaseParasite"/>
        </authorList>
    </citation>
    <scope>IDENTIFICATION</scope>
</reference>